<proteinExistence type="predicted"/>
<dbReference type="GO" id="GO:0005886">
    <property type="term" value="C:plasma membrane"/>
    <property type="evidence" value="ECO:0007669"/>
    <property type="project" value="TreeGrafter"/>
</dbReference>
<protein>
    <submittedName>
        <fullName evidence="1">Uncharacterized membrane-anchored protein YjiN (DUF445 family)</fullName>
    </submittedName>
</protein>
<comment type="caution">
    <text evidence="1">The sequence shown here is derived from an EMBL/GenBank/DDBJ whole genome shotgun (WGS) entry which is preliminary data.</text>
</comment>
<dbReference type="Proteomes" id="UP000319516">
    <property type="component" value="Unassembled WGS sequence"/>
</dbReference>
<dbReference type="EMBL" id="VFOP01000001">
    <property type="protein sequence ID" value="TQL50508.1"/>
    <property type="molecule type" value="Genomic_DNA"/>
</dbReference>
<accession>A0A542YQZ9</accession>
<sequence>MSGADAARRQSLRRMRVVATGLLVLAAVVFLLTLGRDGVWGYVHAAAEAGMVGAIADWFAVTALFKHPLGLPVPHTAIIPRRKDSLALSLEQFVTENFLTGETIRERYLGAQVAGRLGSWLSRRENAERIVAEAAPLTRRALERIRPDDMQAFIEQTLLPRVRTEPLSPLAGHLLEAVVEDKAHRGLVDIAARELHTWLEGHPDEVASILASRAPWWSPQWLDEKVVARVYAELVAWAAEVRANPEHRVILALDSYLADLAGDLQHDEVTMARAEELKLRILEHPSVGPAAVALWEAVRVALVEALESPEGHLRVRLCRELQEFGARVVDDGPLRARLDEWGADAAVVLVERYGAELTTVISSTIERWDGQEAAAKIELHVGRDLQFIRINGTVVGALVGLVLHTVSQLL</sequence>
<dbReference type="PANTHER" id="PTHR38442">
    <property type="entry name" value="INNER MEMBRANE PROTEIN-RELATED"/>
    <property type="match status" value="1"/>
</dbReference>
<dbReference type="Pfam" id="PF04286">
    <property type="entry name" value="DUF445"/>
    <property type="match status" value="1"/>
</dbReference>
<dbReference type="InterPro" id="IPR007383">
    <property type="entry name" value="DUF445"/>
</dbReference>
<organism evidence="1 2">
    <name type="scientific">Ornithinicoccus hortensis</name>
    <dbReference type="NCBI Taxonomy" id="82346"/>
    <lineage>
        <taxon>Bacteria</taxon>
        <taxon>Bacillati</taxon>
        <taxon>Actinomycetota</taxon>
        <taxon>Actinomycetes</taxon>
        <taxon>Micrococcales</taxon>
        <taxon>Intrasporangiaceae</taxon>
        <taxon>Ornithinicoccus</taxon>
    </lineage>
</organism>
<gene>
    <name evidence="1" type="ORF">FB467_1619</name>
</gene>
<evidence type="ECO:0000313" key="2">
    <source>
        <dbReference type="Proteomes" id="UP000319516"/>
    </source>
</evidence>
<evidence type="ECO:0000313" key="1">
    <source>
        <dbReference type="EMBL" id="TQL50508.1"/>
    </source>
</evidence>
<keyword evidence="2" id="KW-1185">Reference proteome</keyword>
<name>A0A542YQZ9_9MICO</name>
<dbReference type="PANTHER" id="PTHR38442:SF1">
    <property type="entry name" value="INNER MEMBRANE PROTEIN"/>
    <property type="match status" value="1"/>
</dbReference>
<dbReference type="AlphaFoldDB" id="A0A542YQZ9"/>
<reference evidence="1 2" key="1">
    <citation type="submission" date="2019-06" db="EMBL/GenBank/DDBJ databases">
        <title>Sequencing the genomes of 1000 actinobacteria strains.</title>
        <authorList>
            <person name="Klenk H.-P."/>
        </authorList>
    </citation>
    <scope>NUCLEOTIDE SEQUENCE [LARGE SCALE GENOMIC DNA]</scope>
    <source>
        <strain evidence="1 2">DSM 12335</strain>
    </source>
</reference>